<comment type="caution">
    <text evidence="1">The sequence shown here is derived from an EMBL/GenBank/DDBJ whole genome shotgun (WGS) entry which is preliminary data.</text>
</comment>
<dbReference type="AlphaFoldDB" id="A0A843TR23"/>
<evidence type="ECO:0000313" key="1">
    <source>
        <dbReference type="EMBL" id="MQL74048.1"/>
    </source>
</evidence>
<dbReference type="EMBL" id="NMUH01000189">
    <property type="protein sequence ID" value="MQL74048.1"/>
    <property type="molecule type" value="Genomic_DNA"/>
</dbReference>
<gene>
    <name evidence="1" type="ORF">Taro_006402</name>
</gene>
<organism evidence="1 2">
    <name type="scientific">Colocasia esculenta</name>
    <name type="common">Wild taro</name>
    <name type="synonym">Arum esculentum</name>
    <dbReference type="NCBI Taxonomy" id="4460"/>
    <lineage>
        <taxon>Eukaryota</taxon>
        <taxon>Viridiplantae</taxon>
        <taxon>Streptophyta</taxon>
        <taxon>Embryophyta</taxon>
        <taxon>Tracheophyta</taxon>
        <taxon>Spermatophyta</taxon>
        <taxon>Magnoliopsida</taxon>
        <taxon>Liliopsida</taxon>
        <taxon>Araceae</taxon>
        <taxon>Aroideae</taxon>
        <taxon>Colocasieae</taxon>
        <taxon>Colocasia</taxon>
    </lineage>
</organism>
<keyword evidence="2" id="KW-1185">Reference proteome</keyword>
<accession>A0A843TR23</accession>
<reference evidence="1" key="1">
    <citation type="submission" date="2017-07" db="EMBL/GenBank/DDBJ databases">
        <title>Taro Niue Genome Assembly and Annotation.</title>
        <authorList>
            <person name="Atibalentja N."/>
            <person name="Keating K."/>
            <person name="Fields C.J."/>
        </authorList>
    </citation>
    <scope>NUCLEOTIDE SEQUENCE</scope>
    <source>
        <strain evidence="1">Niue_2</strain>
        <tissue evidence="1">Leaf</tissue>
    </source>
</reference>
<name>A0A843TR23_COLES</name>
<proteinExistence type="predicted"/>
<evidence type="ECO:0000313" key="2">
    <source>
        <dbReference type="Proteomes" id="UP000652761"/>
    </source>
</evidence>
<protein>
    <submittedName>
        <fullName evidence="1">Uncharacterized protein</fullName>
    </submittedName>
</protein>
<sequence length="52" mass="5704">MLHQGGGKRAAARATVPMPICHRAALPPPPPGLLQLYAPPHMHHILRIFDIH</sequence>
<dbReference type="Proteomes" id="UP000652761">
    <property type="component" value="Unassembled WGS sequence"/>
</dbReference>